<name>A0ABQ0YUV1_9NOCA</name>
<feature type="compositionally biased region" description="Low complexity" evidence="1">
    <location>
        <begin position="285"/>
        <end position="316"/>
    </location>
</feature>
<feature type="region of interest" description="Disordered" evidence="1">
    <location>
        <begin position="1"/>
        <end position="40"/>
    </location>
</feature>
<evidence type="ECO:0000256" key="1">
    <source>
        <dbReference type="SAM" id="MobiDB-lite"/>
    </source>
</evidence>
<dbReference type="PROSITE" id="PS50213">
    <property type="entry name" value="FAS1"/>
    <property type="match status" value="1"/>
</dbReference>
<dbReference type="SUPFAM" id="SSF82153">
    <property type="entry name" value="FAS1 domain"/>
    <property type="match status" value="1"/>
</dbReference>
<keyword evidence="3" id="KW-0449">Lipoprotein</keyword>
<reference evidence="3 4" key="1">
    <citation type="journal article" date="2018" name="Biodegradation">
        <title>1,4-Dioxane degradation characteristics of Rhodococcus aetherivorans JCM 14343.</title>
        <authorList>
            <person name="Inoue D."/>
            <person name="Tsunoda T."/>
            <person name="Yamamoto N."/>
            <person name="Ike M."/>
            <person name="Sei K."/>
        </authorList>
    </citation>
    <scope>NUCLEOTIDE SEQUENCE [LARGE SCALE GENOMIC DNA]</scope>
    <source>
        <strain evidence="3 4">JCM 14343</strain>
    </source>
</reference>
<feature type="region of interest" description="Disordered" evidence="1">
    <location>
        <begin position="164"/>
        <end position="187"/>
    </location>
</feature>
<gene>
    <name evidence="3" type="ORF">RAJCM14343_5337</name>
</gene>
<evidence type="ECO:0000259" key="2">
    <source>
        <dbReference type="PROSITE" id="PS50213"/>
    </source>
</evidence>
<dbReference type="Pfam" id="PF02469">
    <property type="entry name" value="Fasciclin"/>
    <property type="match status" value="1"/>
</dbReference>
<evidence type="ECO:0000313" key="3">
    <source>
        <dbReference type="EMBL" id="GES40059.1"/>
    </source>
</evidence>
<accession>A0ABQ0YUV1</accession>
<dbReference type="InterPro" id="IPR036378">
    <property type="entry name" value="FAS1_dom_sf"/>
</dbReference>
<protein>
    <submittedName>
        <fullName evidence="3">Cell surface lipoprotein MPT83</fullName>
    </submittedName>
</protein>
<dbReference type="InterPro" id="IPR050904">
    <property type="entry name" value="Adhesion/Biosynth-related"/>
</dbReference>
<dbReference type="Gene3D" id="2.30.180.10">
    <property type="entry name" value="FAS1 domain"/>
    <property type="match status" value="1"/>
</dbReference>
<proteinExistence type="predicted"/>
<organism evidence="3 4">
    <name type="scientific">Rhodococcus aetherivorans</name>
    <dbReference type="NCBI Taxonomy" id="191292"/>
    <lineage>
        <taxon>Bacteria</taxon>
        <taxon>Bacillati</taxon>
        <taxon>Actinomycetota</taxon>
        <taxon>Actinomycetes</taxon>
        <taxon>Mycobacteriales</taxon>
        <taxon>Nocardiaceae</taxon>
        <taxon>Rhodococcus</taxon>
    </lineage>
</organism>
<dbReference type="PANTHER" id="PTHR10900">
    <property type="entry name" value="PERIOSTIN-RELATED"/>
    <property type="match status" value="1"/>
</dbReference>
<dbReference type="EMBL" id="BLAH01000172">
    <property type="protein sequence ID" value="GES40059.1"/>
    <property type="molecule type" value="Genomic_DNA"/>
</dbReference>
<dbReference type="PANTHER" id="PTHR10900:SF77">
    <property type="entry name" value="FI19380P1"/>
    <property type="match status" value="1"/>
</dbReference>
<comment type="caution">
    <text evidence="3">The sequence shown here is derived from an EMBL/GenBank/DDBJ whole genome shotgun (WGS) entry which is preliminary data.</text>
</comment>
<dbReference type="Proteomes" id="UP000325466">
    <property type="component" value="Unassembled WGS sequence"/>
</dbReference>
<evidence type="ECO:0000313" key="4">
    <source>
        <dbReference type="Proteomes" id="UP000325466"/>
    </source>
</evidence>
<keyword evidence="4" id="KW-1185">Reference proteome</keyword>
<dbReference type="InterPro" id="IPR000782">
    <property type="entry name" value="FAS1_domain"/>
</dbReference>
<feature type="compositionally biased region" description="Low complexity" evidence="1">
    <location>
        <begin position="171"/>
        <end position="181"/>
    </location>
</feature>
<dbReference type="SMART" id="SM00554">
    <property type="entry name" value="FAS1"/>
    <property type="match status" value="1"/>
</dbReference>
<sequence>MVSSCPPAGRGQGFTEEFGGDGMPPARLGEQEVAGPRERPELGVHAASAGLGRLDRAQARIAPRVGGTVHHQQPSLGWDESAVVVGPPRCQRDDGPDAGLCREVGRHPSAHGVAHEPDPDVAAPPVHLVEGAQGVVDGTHPVPVPSAVGVAHLPDGDVVHAQPGAQGFGQQGHPQRGQVPRPGGGRAGRLATRKNQHVCAGPVRCNLHAGCSERGRNRMGRKNLADPPIRPSVRAEWQMTHLTDVVARTTTPKGIGAMVINTRKSLAAVGIGAMAMMGVAACSSDDSGSSSATSATSAMESATSAMSPTTEAMASAPVGPGCAAYAEQVPSGPGSLEAIAQQPVGTAVADIPILTQLNAAISGQLNPQVNLVDTLNGGEFTVFAPVDDAFAKVDPATIESLKTDTATLTTILTYHVVPGQIAPSDIEGTQTTVQGGTVEVTGEGEEWKVNDANVICGGVKTANATVYLVDSVLLPPAPQQ</sequence>
<feature type="domain" description="FAS1" evidence="2">
    <location>
        <begin position="341"/>
        <end position="473"/>
    </location>
</feature>
<feature type="region of interest" description="Disordered" evidence="1">
    <location>
        <begin position="285"/>
        <end position="317"/>
    </location>
</feature>